<feature type="chain" id="PRO_5046548978" evidence="2">
    <location>
        <begin position="24"/>
        <end position="380"/>
    </location>
</feature>
<evidence type="ECO:0000313" key="5">
    <source>
        <dbReference type="Proteomes" id="UP001172055"/>
    </source>
</evidence>
<dbReference type="Proteomes" id="UP001172055">
    <property type="component" value="Unassembled WGS sequence"/>
</dbReference>
<accession>A0ABT8N4S4</accession>
<proteinExistence type="inferred from homology"/>
<feature type="signal peptide" evidence="2">
    <location>
        <begin position="1"/>
        <end position="23"/>
    </location>
</feature>
<reference evidence="4 5" key="1">
    <citation type="submission" date="2023-06" db="EMBL/GenBank/DDBJ databases">
        <title>Novel species in genus Planococcus.</title>
        <authorList>
            <person name="Ning S."/>
        </authorList>
    </citation>
    <scope>NUCLEOTIDE SEQUENCE [LARGE SCALE GENOMIC DNA]</scope>
    <source>
        <strain evidence="4 5">N028</strain>
    </source>
</reference>
<feature type="domain" description="Capsule synthesis protein CapA" evidence="3">
    <location>
        <begin position="59"/>
        <end position="304"/>
    </location>
</feature>
<keyword evidence="5" id="KW-1185">Reference proteome</keyword>
<name>A0ABT8N4S4_9BACL</name>
<dbReference type="PROSITE" id="PS51257">
    <property type="entry name" value="PROKAR_LIPOPROTEIN"/>
    <property type="match status" value="1"/>
</dbReference>
<dbReference type="Pfam" id="PF09587">
    <property type="entry name" value="PGA_cap"/>
    <property type="match status" value="1"/>
</dbReference>
<comment type="caution">
    <text evidence="4">The sequence shown here is derived from an EMBL/GenBank/DDBJ whole genome shotgun (WGS) entry which is preliminary data.</text>
</comment>
<dbReference type="CDD" id="cd07381">
    <property type="entry name" value="MPP_CapA"/>
    <property type="match status" value="1"/>
</dbReference>
<dbReference type="InterPro" id="IPR052169">
    <property type="entry name" value="CW_Biosynth-Accessory"/>
</dbReference>
<dbReference type="InterPro" id="IPR029052">
    <property type="entry name" value="Metallo-depent_PP-like"/>
</dbReference>
<dbReference type="EC" id="3.1.-.-" evidence="4"/>
<dbReference type="Gene3D" id="3.60.21.10">
    <property type="match status" value="1"/>
</dbReference>
<gene>
    <name evidence="4" type="ORF">QWY14_12975</name>
</gene>
<keyword evidence="4" id="KW-0378">Hydrolase</keyword>
<evidence type="ECO:0000256" key="2">
    <source>
        <dbReference type="SAM" id="SignalP"/>
    </source>
</evidence>
<dbReference type="PANTHER" id="PTHR33393:SF12">
    <property type="entry name" value="CAPSULE BIOSYNTHESIS PROTEIN CAPA"/>
    <property type="match status" value="1"/>
</dbReference>
<keyword evidence="2" id="KW-0732">Signal</keyword>
<sequence length="380" mass="42122">MKTNIFLTAFLCLLIVLLLSACAASGKKATQENDKVTFDSRKDLVTITPQKITKTTSASISAIGDILIHEALYLDAKTENGYDFNPVFEKVKPYLEKSDITVANSESIIGGSEIGLSTYPSFNSPFEVGDALKNAGIDVVTMANNHTLDRGEKAIVNAINYWDQIGMAHTGSALSAKDSDTILTLTKNDITFSFLSYTYGTNGVPTPAGKDYLVNRIDKKKIKEDLKRAKEQSDVAVISLHFGQEYERMPNDEQKDLAHFAAEHGADIILGSHTHVLQPAEWIETADGRKSFVIYSLGNFLSRQDHLYRRIGGILHINVEKTVDANGTTIQLVEPAVTPTYVKFSNQKNFEIELLENVDPSINKDIQNHLSAWMKELKFE</sequence>
<protein>
    <submittedName>
        <fullName evidence="4">CapA family protein</fullName>
        <ecNumber evidence="4">3.1.-.-</ecNumber>
    </submittedName>
</protein>
<dbReference type="InterPro" id="IPR019079">
    <property type="entry name" value="Capsule_synth_CapA"/>
</dbReference>
<dbReference type="EMBL" id="JAUJWV010000002">
    <property type="protein sequence ID" value="MDN7242719.1"/>
    <property type="molecule type" value="Genomic_DNA"/>
</dbReference>
<dbReference type="GO" id="GO:0016787">
    <property type="term" value="F:hydrolase activity"/>
    <property type="evidence" value="ECO:0007669"/>
    <property type="project" value="UniProtKB-KW"/>
</dbReference>
<dbReference type="SMART" id="SM00854">
    <property type="entry name" value="PGA_cap"/>
    <property type="match status" value="1"/>
</dbReference>
<dbReference type="PANTHER" id="PTHR33393">
    <property type="entry name" value="POLYGLUTAMINE SYNTHESIS ACCESSORY PROTEIN RV0574C-RELATED"/>
    <property type="match status" value="1"/>
</dbReference>
<comment type="similarity">
    <text evidence="1">Belongs to the CapA family.</text>
</comment>
<evidence type="ECO:0000256" key="1">
    <source>
        <dbReference type="ARBA" id="ARBA00005662"/>
    </source>
</evidence>
<evidence type="ECO:0000259" key="3">
    <source>
        <dbReference type="SMART" id="SM00854"/>
    </source>
</evidence>
<dbReference type="SUPFAM" id="SSF56300">
    <property type="entry name" value="Metallo-dependent phosphatases"/>
    <property type="match status" value="1"/>
</dbReference>
<organism evidence="4 5">
    <name type="scientific">Planococcus shixiaomingii</name>
    <dbReference type="NCBI Taxonomy" id="3058393"/>
    <lineage>
        <taxon>Bacteria</taxon>
        <taxon>Bacillati</taxon>
        <taxon>Bacillota</taxon>
        <taxon>Bacilli</taxon>
        <taxon>Bacillales</taxon>
        <taxon>Caryophanaceae</taxon>
        <taxon>Planococcus</taxon>
    </lineage>
</organism>
<evidence type="ECO:0000313" key="4">
    <source>
        <dbReference type="EMBL" id="MDN7242719.1"/>
    </source>
</evidence>